<feature type="transmembrane region" description="Helical" evidence="1">
    <location>
        <begin position="115"/>
        <end position="135"/>
    </location>
</feature>
<keyword evidence="4" id="KW-1185">Reference proteome</keyword>
<protein>
    <submittedName>
        <fullName evidence="2 3">Uncharacterized protein</fullName>
    </submittedName>
</protein>
<dbReference type="PaxDb" id="3847-GLYMA07G37265.1"/>
<reference evidence="3" key="2">
    <citation type="submission" date="2018-02" db="UniProtKB">
        <authorList>
            <consortium name="EnsemblPlants"/>
        </authorList>
    </citation>
    <scope>IDENTIFICATION</scope>
    <source>
        <strain evidence="3">Williams 82</strain>
    </source>
</reference>
<name>K7L3L9_SOYBN</name>
<dbReference type="HOGENOM" id="CLU_1646731_0_0_1"/>
<accession>K7L3L9</accession>
<keyword evidence="1" id="KW-1133">Transmembrane helix</keyword>
<gene>
    <name evidence="2" type="ORF">GLYMA_07G243700</name>
</gene>
<dbReference type="Gramene" id="KRH50784">
    <property type="protein sequence ID" value="KRH50784"/>
    <property type="gene ID" value="GLYMA_07G243700"/>
</dbReference>
<dbReference type="EMBL" id="CM000840">
    <property type="protein sequence ID" value="KRH50784.1"/>
    <property type="molecule type" value="Genomic_DNA"/>
</dbReference>
<evidence type="ECO:0000313" key="2">
    <source>
        <dbReference type="EMBL" id="KRH50784.1"/>
    </source>
</evidence>
<reference evidence="2 3" key="1">
    <citation type="journal article" date="2010" name="Nature">
        <title>Genome sequence of the palaeopolyploid soybean.</title>
        <authorList>
            <person name="Schmutz J."/>
            <person name="Cannon S.B."/>
            <person name="Schlueter J."/>
            <person name="Ma J."/>
            <person name="Mitros T."/>
            <person name="Nelson W."/>
            <person name="Hyten D.L."/>
            <person name="Song Q."/>
            <person name="Thelen J.J."/>
            <person name="Cheng J."/>
            <person name="Xu D."/>
            <person name="Hellsten U."/>
            <person name="May G.D."/>
            <person name="Yu Y."/>
            <person name="Sakurai T."/>
            <person name="Umezawa T."/>
            <person name="Bhattacharyya M.K."/>
            <person name="Sandhu D."/>
            <person name="Valliyodan B."/>
            <person name="Lindquist E."/>
            <person name="Peto M."/>
            <person name="Grant D."/>
            <person name="Shu S."/>
            <person name="Goodstein D."/>
            <person name="Barry K."/>
            <person name="Futrell-Griggs M."/>
            <person name="Abernathy B."/>
            <person name="Du J."/>
            <person name="Tian Z."/>
            <person name="Zhu L."/>
            <person name="Gill N."/>
            <person name="Joshi T."/>
            <person name="Libault M."/>
            <person name="Sethuraman A."/>
            <person name="Zhang X.-C."/>
            <person name="Shinozaki K."/>
            <person name="Nguyen H.T."/>
            <person name="Wing R.A."/>
            <person name="Cregan P."/>
            <person name="Specht J."/>
            <person name="Grimwood J."/>
            <person name="Rokhsar D."/>
            <person name="Stacey G."/>
            <person name="Shoemaker R.C."/>
            <person name="Jackson S.A."/>
        </authorList>
    </citation>
    <scope>NUCLEOTIDE SEQUENCE</scope>
    <source>
        <strain evidence="3">cv. Williams 82</strain>
        <tissue evidence="2">Callus</tissue>
    </source>
</reference>
<evidence type="ECO:0000313" key="3">
    <source>
        <dbReference type="EnsemblPlants" id="KRH50784"/>
    </source>
</evidence>
<dbReference type="AlphaFoldDB" id="K7L3L9"/>
<sequence>MRRTWDTATAWLGVLHCQTRRRRSHSTPNWLLVPMEGLLGSSLSNTKQKEMLSPTKTNSKLEKPRLMLSSRPLRLTFWPIPITTNPLQLTCHHFLAWRLIQSLCSQLKLPSNVSSLSFLLSFSHIIVRLMIYLYLTSSIINYNKDEQSLQLLFLLCLLLRV</sequence>
<dbReference type="EnsemblPlants" id="KRH50784">
    <property type="protein sequence ID" value="KRH50784"/>
    <property type="gene ID" value="GLYMA_07G243700"/>
</dbReference>
<keyword evidence="1" id="KW-0812">Transmembrane</keyword>
<organism evidence="2">
    <name type="scientific">Glycine max</name>
    <name type="common">Soybean</name>
    <name type="synonym">Glycine hispida</name>
    <dbReference type="NCBI Taxonomy" id="3847"/>
    <lineage>
        <taxon>Eukaryota</taxon>
        <taxon>Viridiplantae</taxon>
        <taxon>Streptophyta</taxon>
        <taxon>Embryophyta</taxon>
        <taxon>Tracheophyta</taxon>
        <taxon>Spermatophyta</taxon>
        <taxon>Magnoliopsida</taxon>
        <taxon>eudicotyledons</taxon>
        <taxon>Gunneridae</taxon>
        <taxon>Pentapetalae</taxon>
        <taxon>rosids</taxon>
        <taxon>fabids</taxon>
        <taxon>Fabales</taxon>
        <taxon>Fabaceae</taxon>
        <taxon>Papilionoideae</taxon>
        <taxon>50 kb inversion clade</taxon>
        <taxon>NPAAA clade</taxon>
        <taxon>indigoferoid/millettioid clade</taxon>
        <taxon>Phaseoleae</taxon>
        <taxon>Glycine</taxon>
        <taxon>Glycine subgen. Soja</taxon>
    </lineage>
</organism>
<dbReference type="Proteomes" id="UP000008827">
    <property type="component" value="Chromosome 7"/>
</dbReference>
<keyword evidence="1" id="KW-0472">Membrane</keyword>
<dbReference type="InParanoid" id="K7L3L9"/>
<evidence type="ECO:0000256" key="1">
    <source>
        <dbReference type="SAM" id="Phobius"/>
    </source>
</evidence>
<evidence type="ECO:0000313" key="4">
    <source>
        <dbReference type="Proteomes" id="UP000008827"/>
    </source>
</evidence>
<proteinExistence type="predicted"/>
<reference evidence="2" key="3">
    <citation type="submission" date="2018-07" db="EMBL/GenBank/DDBJ databases">
        <title>WGS assembly of Glycine max.</title>
        <authorList>
            <person name="Schmutz J."/>
            <person name="Cannon S."/>
            <person name="Schlueter J."/>
            <person name="Ma J."/>
            <person name="Mitros T."/>
            <person name="Nelson W."/>
            <person name="Hyten D."/>
            <person name="Song Q."/>
            <person name="Thelen J."/>
            <person name="Cheng J."/>
            <person name="Xu D."/>
            <person name="Hellsten U."/>
            <person name="May G."/>
            <person name="Yu Y."/>
            <person name="Sakurai T."/>
            <person name="Umezawa T."/>
            <person name="Bhattacharyya M."/>
            <person name="Sandhu D."/>
            <person name="Valliyodan B."/>
            <person name="Lindquist E."/>
            <person name="Peto M."/>
            <person name="Grant D."/>
            <person name="Shu S."/>
            <person name="Goodstein D."/>
            <person name="Barry K."/>
            <person name="Futrell-Griggs M."/>
            <person name="Abernathy B."/>
            <person name="Du J."/>
            <person name="Tian Z."/>
            <person name="Zhu L."/>
            <person name="Gill N."/>
            <person name="Joshi T."/>
            <person name="Libault M."/>
            <person name="Sethuraman A."/>
            <person name="Zhang X."/>
            <person name="Shinozaki K."/>
            <person name="Nguyen H."/>
            <person name="Wing R."/>
            <person name="Cregan P."/>
            <person name="Specht J."/>
            <person name="Grimwood J."/>
            <person name="Rokhsar D."/>
            <person name="Stacey G."/>
            <person name="Shoemaker R."/>
            <person name="Jackson S."/>
        </authorList>
    </citation>
    <scope>NUCLEOTIDE SEQUENCE</scope>
    <source>
        <tissue evidence="2">Callus</tissue>
    </source>
</reference>